<dbReference type="Proteomes" id="UP000240883">
    <property type="component" value="Unassembled WGS sequence"/>
</dbReference>
<feature type="region of interest" description="Disordered" evidence="1">
    <location>
        <begin position="112"/>
        <end position="185"/>
    </location>
</feature>
<feature type="region of interest" description="Disordered" evidence="1">
    <location>
        <begin position="78"/>
        <end position="99"/>
    </location>
</feature>
<proteinExistence type="predicted"/>
<organism evidence="2 3">
    <name type="scientific">Corynespora cassiicola Philippines</name>
    <dbReference type="NCBI Taxonomy" id="1448308"/>
    <lineage>
        <taxon>Eukaryota</taxon>
        <taxon>Fungi</taxon>
        <taxon>Dikarya</taxon>
        <taxon>Ascomycota</taxon>
        <taxon>Pezizomycotina</taxon>
        <taxon>Dothideomycetes</taxon>
        <taxon>Pleosporomycetidae</taxon>
        <taxon>Pleosporales</taxon>
        <taxon>Corynesporascaceae</taxon>
        <taxon>Corynespora</taxon>
    </lineage>
</organism>
<feature type="compositionally biased region" description="Polar residues" evidence="1">
    <location>
        <begin position="112"/>
        <end position="135"/>
    </location>
</feature>
<gene>
    <name evidence="2" type="ORF">BS50DRAFT_664259</name>
</gene>
<feature type="compositionally biased region" description="Basic and acidic residues" evidence="1">
    <location>
        <begin position="161"/>
        <end position="185"/>
    </location>
</feature>
<sequence length="275" mass="31346">MTNYSMRNSNLNETTNIARVGMKSGRAELQIHTTHFQRSYSDFKKNEHHIPPAWGNNLPNFHNPHAQYPRQQTHISNQHSFSHAPPANHGGHNGGHYGGHYVGHHGGYYGNTVNFPSGQHTHNPKFQNHATQEQPQPDIEEPTDVYSDTETKNDPLLLESTSDKNVRKELENHSKSAEEKKEEVDKTEPEWELIENEAISKLIQALAYRMNLITSEGIIRGKIGGSLKIKRKYRHNDCKIHLVYGKGKHDLCEGKGITMLEAANALKRHVEEKFR</sequence>
<dbReference type="EMBL" id="KZ678133">
    <property type="protein sequence ID" value="PSN69334.1"/>
    <property type="molecule type" value="Genomic_DNA"/>
</dbReference>
<keyword evidence="3" id="KW-1185">Reference proteome</keyword>
<evidence type="ECO:0000313" key="3">
    <source>
        <dbReference type="Proteomes" id="UP000240883"/>
    </source>
</evidence>
<reference evidence="2 3" key="1">
    <citation type="journal article" date="2018" name="Front. Microbiol.">
        <title>Genome-Wide Analysis of Corynespora cassiicola Leaf Fall Disease Putative Effectors.</title>
        <authorList>
            <person name="Lopez D."/>
            <person name="Ribeiro S."/>
            <person name="Label P."/>
            <person name="Fumanal B."/>
            <person name="Venisse J.S."/>
            <person name="Kohler A."/>
            <person name="de Oliveira R.R."/>
            <person name="Labutti K."/>
            <person name="Lipzen A."/>
            <person name="Lail K."/>
            <person name="Bauer D."/>
            <person name="Ohm R.A."/>
            <person name="Barry K.W."/>
            <person name="Spatafora J."/>
            <person name="Grigoriev I.V."/>
            <person name="Martin F.M."/>
            <person name="Pujade-Renaud V."/>
        </authorList>
    </citation>
    <scope>NUCLEOTIDE SEQUENCE [LARGE SCALE GENOMIC DNA]</scope>
    <source>
        <strain evidence="2 3">Philippines</strain>
    </source>
</reference>
<evidence type="ECO:0000313" key="2">
    <source>
        <dbReference type="EMBL" id="PSN69334.1"/>
    </source>
</evidence>
<protein>
    <submittedName>
        <fullName evidence="2">Uncharacterized protein</fullName>
    </submittedName>
</protein>
<name>A0A2T2NVB3_CORCC</name>
<accession>A0A2T2NVB3</accession>
<evidence type="ECO:0000256" key="1">
    <source>
        <dbReference type="SAM" id="MobiDB-lite"/>
    </source>
</evidence>
<dbReference type="AlphaFoldDB" id="A0A2T2NVB3"/>